<feature type="domain" description="XdhC Rossmann" evidence="2">
    <location>
        <begin position="114"/>
        <end position="253"/>
    </location>
</feature>
<dbReference type="Gene3D" id="3.40.50.720">
    <property type="entry name" value="NAD(P)-binding Rossmann-like Domain"/>
    <property type="match status" value="1"/>
</dbReference>
<dbReference type="Pfam" id="PF02625">
    <property type="entry name" value="XdhC_CoxI"/>
    <property type="match status" value="1"/>
</dbReference>
<gene>
    <name evidence="3" type="primary">xdhC</name>
    <name evidence="3" type="ORF">BG454_03265</name>
</gene>
<organism evidence="3 4">
    <name type="scientific">Roseinatronobacter bogoriensis subsp. barguzinensis</name>
    <dbReference type="NCBI Taxonomy" id="441209"/>
    <lineage>
        <taxon>Bacteria</taxon>
        <taxon>Pseudomonadati</taxon>
        <taxon>Pseudomonadota</taxon>
        <taxon>Alphaproteobacteria</taxon>
        <taxon>Rhodobacterales</taxon>
        <taxon>Paracoccaceae</taxon>
        <taxon>Roseinatronobacter</taxon>
    </lineage>
</organism>
<evidence type="ECO:0000313" key="3">
    <source>
        <dbReference type="EMBL" id="ATX64972.1"/>
    </source>
</evidence>
<reference evidence="3 4" key="1">
    <citation type="submission" date="2017-11" db="EMBL/GenBank/DDBJ databases">
        <title>Revised Sequence and Annotation of the Rhodobaca barguzinensis strain alga05 Genome.</title>
        <authorList>
            <person name="Kopejtka K."/>
            <person name="Tomasch J.M."/>
            <person name="Bunk B."/>
            <person name="Koblizek M."/>
        </authorList>
    </citation>
    <scope>NUCLEOTIDE SEQUENCE [LARGE SCALE GENOMIC DNA]</scope>
    <source>
        <strain evidence="4">alga05</strain>
    </source>
</reference>
<accession>A0A2K8K687</accession>
<dbReference type="InterPro" id="IPR014308">
    <property type="entry name" value="Xanthine_DH_XdhC"/>
</dbReference>
<dbReference type="NCBIfam" id="TIGR02964">
    <property type="entry name" value="xanthine_xdhC"/>
    <property type="match status" value="1"/>
</dbReference>
<dbReference type="PANTHER" id="PTHR30388">
    <property type="entry name" value="ALDEHYDE OXIDOREDUCTASE MOLYBDENUM COFACTOR ASSEMBLY PROTEIN"/>
    <property type="match status" value="1"/>
</dbReference>
<name>A0A2K8K687_9RHOB</name>
<dbReference type="OrthoDB" id="61481at2"/>
<dbReference type="RefSeq" id="WP_071479712.1">
    <property type="nucleotide sequence ID" value="NZ_CP024899.1"/>
</dbReference>
<dbReference type="PANTHER" id="PTHR30388:SF6">
    <property type="entry name" value="XANTHINE DEHYDROGENASE SUBUNIT A-RELATED"/>
    <property type="match status" value="1"/>
</dbReference>
<protein>
    <submittedName>
        <fullName evidence="3">Xanthine dehydrogenase accessory protein XdhC</fullName>
    </submittedName>
</protein>
<dbReference type="InterPro" id="IPR003777">
    <property type="entry name" value="XdhC_CoxI"/>
</dbReference>
<evidence type="ECO:0000259" key="2">
    <source>
        <dbReference type="Pfam" id="PF13478"/>
    </source>
</evidence>
<dbReference type="InterPro" id="IPR027051">
    <property type="entry name" value="XdhC_Rossmann_dom"/>
</dbReference>
<dbReference type="InterPro" id="IPR052698">
    <property type="entry name" value="MoCofactor_Util/Proc"/>
</dbReference>
<dbReference type="STRING" id="441209.GCA_001870665_00572"/>
<dbReference type="KEGG" id="rbg:BG454_03265"/>
<keyword evidence="4" id="KW-1185">Reference proteome</keyword>
<dbReference type="Proteomes" id="UP000228948">
    <property type="component" value="Chromosome"/>
</dbReference>
<dbReference type="EMBL" id="CP024899">
    <property type="protein sequence ID" value="ATX64972.1"/>
    <property type="molecule type" value="Genomic_DNA"/>
</dbReference>
<dbReference type="SUPFAM" id="SSF51735">
    <property type="entry name" value="NAD(P)-binding Rossmann-fold domains"/>
    <property type="match status" value="1"/>
</dbReference>
<evidence type="ECO:0000259" key="1">
    <source>
        <dbReference type="Pfam" id="PF02625"/>
    </source>
</evidence>
<proteinExistence type="predicted"/>
<dbReference type="AlphaFoldDB" id="A0A2K8K687"/>
<evidence type="ECO:0000313" key="4">
    <source>
        <dbReference type="Proteomes" id="UP000228948"/>
    </source>
</evidence>
<feature type="domain" description="XdhC- CoxI" evidence="1">
    <location>
        <begin position="13"/>
        <end position="66"/>
    </location>
</feature>
<dbReference type="InterPro" id="IPR036291">
    <property type="entry name" value="NAD(P)-bd_dom_sf"/>
</dbReference>
<sequence>MRDARDILTGAASVIHARITRVQGSSPRDEGAEMFITATALAGTIGGGQAEWQALNHARDMLAQDEMRGNLDIALGPEIGQCCGGRVSVEFQRLGESQRATHLARIEQAQRPNLLILGAGHVGRALAQVALTLPWQVILVDTRASELALVAHGVDTRLTPLPEAEIASAPPASAYVVTTHDHGLDFLLTLAALRRNDAAYVGLIGSATKRARFERFARDTGGISAERLVCPIGAAGLGDKRPEVIALMTAQEIFTAFRAATDTDRHTHQQAQI</sequence>
<dbReference type="Pfam" id="PF13478">
    <property type="entry name" value="XdhC_C"/>
    <property type="match status" value="1"/>
</dbReference>